<keyword evidence="1" id="KW-0812">Transmembrane</keyword>
<evidence type="ECO:0000256" key="1">
    <source>
        <dbReference type="SAM" id="Phobius"/>
    </source>
</evidence>
<dbReference type="EMBL" id="JAHUZB010000001">
    <property type="protein sequence ID" value="MBV7389351.1"/>
    <property type="molecule type" value="Genomic_DNA"/>
</dbReference>
<feature type="transmembrane region" description="Helical" evidence="1">
    <location>
        <begin position="12"/>
        <end position="35"/>
    </location>
</feature>
<accession>A0ABS6T8X7</accession>
<comment type="caution">
    <text evidence="2">The sequence shown here is derived from an EMBL/GenBank/DDBJ whole genome shotgun (WGS) entry which is preliminary data.</text>
</comment>
<feature type="transmembrane region" description="Helical" evidence="1">
    <location>
        <begin position="100"/>
        <end position="121"/>
    </location>
</feature>
<evidence type="ECO:0000313" key="2">
    <source>
        <dbReference type="EMBL" id="MBV7389351.1"/>
    </source>
</evidence>
<keyword evidence="1" id="KW-0472">Membrane</keyword>
<feature type="transmembrane region" description="Helical" evidence="1">
    <location>
        <begin position="55"/>
        <end position="74"/>
    </location>
</feature>
<evidence type="ECO:0000313" key="3">
    <source>
        <dbReference type="Proteomes" id="UP000774130"/>
    </source>
</evidence>
<dbReference type="RefSeq" id="WP_218324416.1">
    <property type="nucleotide sequence ID" value="NZ_JAHUZB010000001.1"/>
</dbReference>
<reference evidence="2 3" key="1">
    <citation type="submission" date="2021-06" db="EMBL/GenBank/DDBJ databases">
        <title>Enterococcus alishanensis sp. nov., a novel lactic acid bacterium isolated from fresh coffee beans.</title>
        <authorList>
            <person name="Chen Y.-S."/>
        </authorList>
    </citation>
    <scope>NUCLEOTIDE SEQUENCE [LARGE SCALE GENOMIC DNA]</scope>
    <source>
        <strain evidence="2 3">ALS3</strain>
    </source>
</reference>
<keyword evidence="1" id="KW-1133">Transmembrane helix</keyword>
<proteinExistence type="predicted"/>
<keyword evidence="3" id="KW-1185">Reference proteome</keyword>
<organism evidence="2 3">
    <name type="scientific">Enterococcus alishanensis</name>
    <dbReference type="NCBI Taxonomy" id="1303817"/>
    <lineage>
        <taxon>Bacteria</taxon>
        <taxon>Bacillati</taxon>
        <taxon>Bacillota</taxon>
        <taxon>Bacilli</taxon>
        <taxon>Lactobacillales</taxon>
        <taxon>Enterococcaceae</taxon>
        <taxon>Enterococcus</taxon>
    </lineage>
</organism>
<sequence length="126" mass="14281">MAFFYGTNLSWPLVLLVIILGLFFFYAIVSTLIFLINQAHKRNDELVKKIMVDSLASTAVVIILVHLVQMIARIEYFNQTGGDLHLVITSGMVIHSLGDIGPHLEAFGFDLGIFAIFTYIFKLRYR</sequence>
<name>A0ABS6T8X7_9ENTE</name>
<dbReference type="Proteomes" id="UP000774130">
    <property type="component" value="Unassembled WGS sequence"/>
</dbReference>
<protein>
    <submittedName>
        <fullName evidence="2">Uncharacterized protein</fullName>
    </submittedName>
</protein>
<gene>
    <name evidence="2" type="ORF">KUA55_01555</name>
</gene>